<dbReference type="EMBL" id="JAYWIO010000008">
    <property type="protein sequence ID" value="KAK7244325.1"/>
    <property type="molecule type" value="Genomic_DNA"/>
</dbReference>
<name>A0AAN9E1A3_CROPI</name>
<gene>
    <name evidence="10" type="ORF">RIF29_39145</name>
</gene>
<evidence type="ECO:0000256" key="2">
    <source>
        <dbReference type="ARBA" id="ARBA00022741"/>
    </source>
</evidence>
<dbReference type="GO" id="GO:0005525">
    <property type="term" value="F:GTP binding"/>
    <property type="evidence" value="ECO:0007669"/>
    <property type="project" value="UniProtKB-KW"/>
</dbReference>
<feature type="region of interest" description="Disordered" evidence="8">
    <location>
        <begin position="46"/>
        <end position="76"/>
    </location>
</feature>
<dbReference type="InterPro" id="IPR023179">
    <property type="entry name" value="GTP-bd_ortho_bundle_sf"/>
</dbReference>
<evidence type="ECO:0000259" key="9">
    <source>
        <dbReference type="PROSITE" id="PS51721"/>
    </source>
</evidence>
<evidence type="ECO:0000256" key="4">
    <source>
        <dbReference type="ARBA" id="ARBA00023242"/>
    </source>
</evidence>
<dbReference type="InterPro" id="IPR012971">
    <property type="entry name" value="NOG2_N_dom"/>
</dbReference>
<feature type="domain" description="CP-type G" evidence="9">
    <location>
        <begin position="245"/>
        <end position="406"/>
    </location>
</feature>
<evidence type="ECO:0000256" key="1">
    <source>
        <dbReference type="ARBA" id="ARBA00004604"/>
    </source>
</evidence>
<accession>A0AAN9E1A3</accession>
<dbReference type="InterPro" id="IPR006073">
    <property type="entry name" value="GTP-bd"/>
</dbReference>
<keyword evidence="3 7" id="KW-0342">GTP-binding</keyword>
<evidence type="ECO:0000313" key="11">
    <source>
        <dbReference type="Proteomes" id="UP001372338"/>
    </source>
</evidence>
<feature type="region of interest" description="Disordered" evidence="8">
    <location>
        <begin position="559"/>
        <end position="608"/>
    </location>
</feature>
<keyword evidence="4 7" id="KW-0539">Nucleus</keyword>
<dbReference type="InterPro" id="IPR050755">
    <property type="entry name" value="TRAFAC_YlqF/YawG_RiboMat"/>
</dbReference>
<comment type="function">
    <text evidence="5 7">GTPase involved in pre-60S ribosomal subunit maturation.</text>
</comment>
<comment type="caution">
    <text evidence="10">The sequence shown here is derived from an EMBL/GenBank/DDBJ whole genome shotgun (WGS) entry which is preliminary data.</text>
</comment>
<dbReference type="PANTHER" id="PTHR11089">
    <property type="entry name" value="GTP-BINDING PROTEIN-RELATED"/>
    <property type="match status" value="1"/>
</dbReference>
<reference evidence="10 11" key="1">
    <citation type="submission" date="2024-01" db="EMBL/GenBank/DDBJ databases">
        <title>The genomes of 5 underutilized Papilionoideae crops provide insights into root nodulation and disease resistanc.</title>
        <authorList>
            <person name="Yuan L."/>
        </authorList>
    </citation>
    <scope>NUCLEOTIDE SEQUENCE [LARGE SCALE GENOMIC DNA]</scope>
    <source>
        <strain evidence="10">ZHUSHIDOU_FW_LH</strain>
        <tissue evidence="10">Leaf</tissue>
    </source>
</reference>
<evidence type="ECO:0000256" key="7">
    <source>
        <dbReference type="RuleBase" id="RU364023"/>
    </source>
</evidence>
<dbReference type="CDD" id="cd01858">
    <property type="entry name" value="NGP_1"/>
    <property type="match status" value="1"/>
</dbReference>
<dbReference type="InterPro" id="IPR027417">
    <property type="entry name" value="P-loop_NTPase"/>
</dbReference>
<dbReference type="PROSITE" id="PS51721">
    <property type="entry name" value="G_CP"/>
    <property type="match status" value="1"/>
</dbReference>
<evidence type="ECO:0000256" key="3">
    <source>
        <dbReference type="ARBA" id="ARBA00023134"/>
    </source>
</evidence>
<dbReference type="GO" id="GO:0016787">
    <property type="term" value="F:hydrolase activity"/>
    <property type="evidence" value="ECO:0007669"/>
    <property type="project" value="UniProtKB-KW"/>
</dbReference>
<evidence type="ECO:0000256" key="8">
    <source>
        <dbReference type="SAM" id="MobiDB-lite"/>
    </source>
</evidence>
<dbReference type="FunFam" id="1.10.1580.10:FF:000001">
    <property type="entry name" value="Nucleolar GTP-binding protein 2"/>
    <property type="match status" value="1"/>
</dbReference>
<protein>
    <recommendedName>
        <fullName evidence="6 7">Nuclear/nucleolar GTPase 2</fullName>
    </recommendedName>
</protein>
<dbReference type="InterPro" id="IPR030378">
    <property type="entry name" value="G_CP_dom"/>
</dbReference>
<keyword evidence="2 7" id="KW-0547">Nucleotide-binding</keyword>
<evidence type="ECO:0000256" key="6">
    <source>
        <dbReference type="ARBA" id="ARBA00070018"/>
    </source>
</evidence>
<dbReference type="Gene3D" id="3.40.50.300">
    <property type="entry name" value="P-loop containing nucleotide triphosphate hydrolases"/>
    <property type="match status" value="1"/>
</dbReference>
<dbReference type="PANTHER" id="PTHR11089:SF9">
    <property type="entry name" value="NUCLEOLAR GTP-BINDING PROTEIN 2"/>
    <property type="match status" value="1"/>
</dbReference>
<evidence type="ECO:0000256" key="5">
    <source>
        <dbReference type="ARBA" id="ARBA00059990"/>
    </source>
</evidence>
<dbReference type="Pfam" id="PF01926">
    <property type="entry name" value="MMR_HSR1"/>
    <property type="match status" value="1"/>
</dbReference>
<dbReference type="Proteomes" id="UP001372338">
    <property type="component" value="Unassembled WGS sequence"/>
</dbReference>
<sequence>MALEMTCDGILNLSKILTERSVVTPISPIHFLSLIAITTMAKNNKERKVNVSGKPKHSLDVNRSNDSTKNESRSAATVRRLKMYKTRPVRDRKGKVLRHELQSKELPSTRIQPDRRWFGNTRVVNQKELEFFREELSSRMSSNYNVILKEKKLPLSLLNDRQKQARVHLLDREPFSDAFGPKTKRKRPTLLAADYESLAKKADGSQEAFEEKNDATVSSEANEGDGFRDLVRHTMFEKGQSKRIWGELYKVIDSSDVVVQVLDARDPQGTRCYHLEKHLKENCKHKHLVLLLNKCDLIPAWATKGWLRVLSKEFPTLAFHASINKSFGKGSLLSVLRQFARLKSDKQAISVGFVGYPNVGKSSVINTLRTKNVCKVAPIPGETKVWQYITLTKRIFLIDCPGVVYQNKDSETDVVLKGVVRVTNLQDAADHIGEVLKRVKKEHLERAYKIKEWEDDNDFLVQLCKSSGKLLRGGEPDLMTAAKMILHDWQRGRIPFFVPPPRLDDLSEEPKVNGLDIDETVDGNQASAAIKAIANVLSFQQQGSLPVQRDLYSENELKGETADQLPNTVDSAYEEIQASDSDTSEQDLAAEVPSDTLPSDEPVPTSNS</sequence>
<dbReference type="PRINTS" id="PR00326">
    <property type="entry name" value="GTP1OBG"/>
</dbReference>
<dbReference type="Gene3D" id="1.10.1580.10">
    <property type="match status" value="1"/>
</dbReference>
<dbReference type="Pfam" id="PF08153">
    <property type="entry name" value="NGP1NT"/>
    <property type="match status" value="1"/>
</dbReference>
<dbReference type="AlphaFoldDB" id="A0AAN9E1A3"/>
<keyword evidence="7" id="KW-0378">Hydrolase</keyword>
<organism evidence="10 11">
    <name type="scientific">Crotalaria pallida</name>
    <name type="common">Smooth rattlebox</name>
    <name type="synonym">Crotalaria striata</name>
    <dbReference type="NCBI Taxonomy" id="3830"/>
    <lineage>
        <taxon>Eukaryota</taxon>
        <taxon>Viridiplantae</taxon>
        <taxon>Streptophyta</taxon>
        <taxon>Embryophyta</taxon>
        <taxon>Tracheophyta</taxon>
        <taxon>Spermatophyta</taxon>
        <taxon>Magnoliopsida</taxon>
        <taxon>eudicotyledons</taxon>
        <taxon>Gunneridae</taxon>
        <taxon>Pentapetalae</taxon>
        <taxon>rosids</taxon>
        <taxon>fabids</taxon>
        <taxon>Fabales</taxon>
        <taxon>Fabaceae</taxon>
        <taxon>Papilionoideae</taxon>
        <taxon>50 kb inversion clade</taxon>
        <taxon>genistoids sensu lato</taxon>
        <taxon>core genistoids</taxon>
        <taxon>Crotalarieae</taxon>
        <taxon>Crotalaria</taxon>
    </lineage>
</organism>
<dbReference type="FunFam" id="3.40.50.300:FF:000559">
    <property type="entry name" value="Nuclear/nucleolar GTPase 2"/>
    <property type="match status" value="1"/>
</dbReference>
<comment type="subcellular location">
    <subcellularLocation>
        <location evidence="1 7">Nucleus</location>
        <location evidence="1 7">Nucleolus</location>
    </subcellularLocation>
</comment>
<comment type="similarity">
    <text evidence="7">Belongs to the TRAFAC class YlqF/YawG GTPase family. RsgA subfamily.</text>
</comment>
<proteinExistence type="inferred from homology"/>
<dbReference type="InterPro" id="IPR024929">
    <property type="entry name" value="GNL2_CP_dom"/>
</dbReference>
<dbReference type="SUPFAM" id="SSF52540">
    <property type="entry name" value="P-loop containing nucleoside triphosphate hydrolases"/>
    <property type="match status" value="1"/>
</dbReference>
<keyword evidence="11" id="KW-1185">Reference proteome</keyword>
<dbReference type="GO" id="GO:0005730">
    <property type="term" value="C:nucleolus"/>
    <property type="evidence" value="ECO:0007669"/>
    <property type="project" value="UniProtKB-SubCell"/>
</dbReference>
<evidence type="ECO:0000313" key="10">
    <source>
        <dbReference type="EMBL" id="KAK7244325.1"/>
    </source>
</evidence>